<keyword evidence="11" id="KW-1185">Reference proteome</keyword>
<dbReference type="Gene3D" id="3.30.2010.10">
    <property type="entry name" value="Metalloproteases ('zincins'), catalytic domain"/>
    <property type="match status" value="1"/>
</dbReference>
<dbReference type="PANTHER" id="PTHR22726">
    <property type="entry name" value="METALLOENDOPEPTIDASE OMA1"/>
    <property type="match status" value="1"/>
</dbReference>
<organism evidence="10 11">
    <name type="scientific">Vibrio penaeicida</name>
    <dbReference type="NCBI Taxonomy" id="104609"/>
    <lineage>
        <taxon>Bacteria</taxon>
        <taxon>Pseudomonadati</taxon>
        <taxon>Pseudomonadota</taxon>
        <taxon>Gammaproteobacteria</taxon>
        <taxon>Vibrionales</taxon>
        <taxon>Vibrionaceae</taxon>
        <taxon>Vibrio</taxon>
    </lineage>
</organism>
<dbReference type="AlphaFoldDB" id="A0AAV5NSB3"/>
<evidence type="ECO:0000256" key="1">
    <source>
        <dbReference type="ARBA" id="ARBA00022670"/>
    </source>
</evidence>
<evidence type="ECO:0000256" key="3">
    <source>
        <dbReference type="ARBA" id="ARBA00022801"/>
    </source>
</evidence>
<dbReference type="GO" id="GO:0004222">
    <property type="term" value="F:metalloendopeptidase activity"/>
    <property type="evidence" value="ECO:0007669"/>
    <property type="project" value="InterPro"/>
</dbReference>
<dbReference type="GO" id="GO:0051603">
    <property type="term" value="P:proteolysis involved in protein catabolic process"/>
    <property type="evidence" value="ECO:0007669"/>
    <property type="project" value="TreeGrafter"/>
</dbReference>
<evidence type="ECO:0000313" key="10">
    <source>
        <dbReference type="EMBL" id="GLQ73419.1"/>
    </source>
</evidence>
<keyword evidence="8" id="KW-0472">Membrane</keyword>
<keyword evidence="8" id="KW-0812">Transmembrane</keyword>
<evidence type="ECO:0000256" key="5">
    <source>
        <dbReference type="ARBA" id="ARBA00023049"/>
    </source>
</evidence>
<gene>
    <name evidence="10" type="ORF">GCM10007932_27790</name>
</gene>
<feature type="domain" description="Peptidase M48" evidence="9">
    <location>
        <begin position="178"/>
        <end position="330"/>
    </location>
</feature>
<accession>A0AAV5NSB3</accession>
<comment type="caution">
    <text evidence="10">The sequence shown here is derived from an EMBL/GenBank/DDBJ whole genome shotgun (WGS) entry which is preliminary data.</text>
</comment>
<dbReference type="PANTHER" id="PTHR22726:SF1">
    <property type="entry name" value="METALLOENDOPEPTIDASE OMA1, MITOCHONDRIAL"/>
    <property type="match status" value="1"/>
</dbReference>
<dbReference type="InterPro" id="IPR051156">
    <property type="entry name" value="Mito/Outer_Membr_Metalloprot"/>
</dbReference>
<protein>
    <submittedName>
        <fullName evidence="10">Peptidase M48</fullName>
    </submittedName>
</protein>
<keyword evidence="5 6" id="KW-0482">Metalloprotease</keyword>
<dbReference type="Proteomes" id="UP001156690">
    <property type="component" value="Unassembled WGS sequence"/>
</dbReference>
<keyword evidence="3 6" id="KW-0378">Hydrolase</keyword>
<keyword evidence="2" id="KW-0479">Metal-binding</keyword>
<evidence type="ECO:0000256" key="2">
    <source>
        <dbReference type="ARBA" id="ARBA00022723"/>
    </source>
</evidence>
<evidence type="ECO:0000259" key="9">
    <source>
        <dbReference type="Pfam" id="PF01435"/>
    </source>
</evidence>
<evidence type="ECO:0000256" key="7">
    <source>
        <dbReference type="SAM" id="MobiDB-lite"/>
    </source>
</evidence>
<proteinExistence type="inferred from homology"/>
<feature type="compositionally biased region" description="Basic and acidic residues" evidence="7">
    <location>
        <begin position="319"/>
        <end position="330"/>
    </location>
</feature>
<comment type="similarity">
    <text evidence="6">Belongs to the peptidase M48 family.</text>
</comment>
<evidence type="ECO:0000256" key="8">
    <source>
        <dbReference type="SAM" id="Phobius"/>
    </source>
</evidence>
<keyword evidence="1 6" id="KW-0645">Protease</keyword>
<sequence>MRVKGIAHPPKSSVRIEAELDLSQRDFMYLHVDGQIFSASIHDIDITASPGKLPPKIRLPSGWLFVPSSAEKINEFLVQHGKKSSLSHLEKNAKAIIVSTLLIVGLTIGSFTHGIPWFSKQVVNWLPHEAHEVLADYVLTSIDEEWLSPSELPIEQQDAIRARFYQHLGKLPPAPFAPQLEFRSSDGSPNAFALSGGVIIMLDEMVELAQTEEELDAILLHELGHIYHQHVMHRLVSSSLVSATVAVMTGESSGLIDTMVGAGVFVLQSGHSREAEKEADEFAKKSLKKIYGTSEPLAVIFERLQEESSDIPEWLSSHPEMEKRIQEARE</sequence>
<dbReference type="RefSeq" id="WP_126609617.1">
    <property type="nucleotide sequence ID" value="NZ_AP025144.1"/>
</dbReference>
<dbReference type="InterPro" id="IPR001915">
    <property type="entry name" value="Peptidase_M48"/>
</dbReference>
<feature type="transmembrane region" description="Helical" evidence="8">
    <location>
        <begin position="95"/>
        <end position="118"/>
    </location>
</feature>
<keyword evidence="4 6" id="KW-0862">Zinc</keyword>
<feature type="region of interest" description="Disordered" evidence="7">
    <location>
        <begin position="311"/>
        <end position="330"/>
    </location>
</feature>
<dbReference type="EMBL" id="BSNX01000030">
    <property type="protein sequence ID" value="GLQ73419.1"/>
    <property type="molecule type" value="Genomic_DNA"/>
</dbReference>
<evidence type="ECO:0000256" key="6">
    <source>
        <dbReference type="RuleBase" id="RU003983"/>
    </source>
</evidence>
<evidence type="ECO:0000256" key="4">
    <source>
        <dbReference type="ARBA" id="ARBA00022833"/>
    </source>
</evidence>
<dbReference type="GO" id="GO:0016020">
    <property type="term" value="C:membrane"/>
    <property type="evidence" value="ECO:0007669"/>
    <property type="project" value="TreeGrafter"/>
</dbReference>
<dbReference type="Pfam" id="PF01435">
    <property type="entry name" value="Peptidase_M48"/>
    <property type="match status" value="1"/>
</dbReference>
<name>A0AAV5NSB3_9VIBR</name>
<dbReference type="GO" id="GO:0046872">
    <property type="term" value="F:metal ion binding"/>
    <property type="evidence" value="ECO:0007669"/>
    <property type="project" value="UniProtKB-KW"/>
</dbReference>
<evidence type="ECO:0000313" key="11">
    <source>
        <dbReference type="Proteomes" id="UP001156690"/>
    </source>
</evidence>
<comment type="cofactor">
    <cofactor evidence="6">
        <name>Zn(2+)</name>
        <dbReference type="ChEBI" id="CHEBI:29105"/>
    </cofactor>
    <text evidence="6">Binds 1 zinc ion per subunit.</text>
</comment>
<keyword evidence="8" id="KW-1133">Transmembrane helix</keyword>
<reference evidence="11" key="1">
    <citation type="journal article" date="2019" name="Int. J. Syst. Evol. Microbiol.">
        <title>The Global Catalogue of Microorganisms (GCM) 10K type strain sequencing project: providing services to taxonomists for standard genome sequencing and annotation.</title>
        <authorList>
            <consortium name="The Broad Institute Genomics Platform"/>
            <consortium name="The Broad Institute Genome Sequencing Center for Infectious Disease"/>
            <person name="Wu L."/>
            <person name="Ma J."/>
        </authorList>
    </citation>
    <scope>NUCLEOTIDE SEQUENCE [LARGE SCALE GENOMIC DNA]</scope>
    <source>
        <strain evidence="11">NBRC 15640</strain>
    </source>
</reference>
<dbReference type="CDD" id="cd07332">
    <property type="entry name" value="M48C_Oma1_like"/>
    <property type="match status" value="1"/>
</dbReference>